<keyword evidence="4 7" id="KW-1133">Transmembrane helix</keyword>
<feature type="compositionally biased region" description="Basic and acidic residues" evidence="6">
    <location>
        <begin position="29"/>
        <end position="55"/>
    </location>
</feature>
<reference evidence="10" key="1">
    <citation type="journal article" date="2019" name="Int. J. Syst. Evol. Microbiol.">
        <title>The Global Catalogue of Microorganisms (GCM) 10K type strain sequencing project: providing services to taxonomists for standard genome sequencing and annotation.</title>
        <authorList>
            <consortium name="The Broad Institute Genomics Platform"/>
            <consortium name="The Broad Institute Genome Sequencing Center for Infectious Disease"/>
            <person name="Wu L."/>
            <person name="Ma J."/>
        </authorList>
    </citation>
    <scope>NUCLEOTIDE SEQUENCE [LARGE SCALE GENOMIC DNA]</scope>
    <source>
        <strain evidence="10">CECT 8482</strain>
    </source>
</reference>
<gene>
    <name evidence="9" type="ORF">QWZ10_23830</name>
</gene>
<dbReference type="InterPro" id="IPR050681">
    <property type="entry name" value="CDF/SLC30A"/>
</dbReference>
<dbReference type="PANTHER" id="PTHR11562:SF17">
    <property type="entry name" value="RE54080P-RELATED"/>
    <property type="match status" value="1"/>
</dbReference>
<feature type="transmembrane region" description="Helical" evidence="7">
    <location>
        <begin position="201"/>
        <end position="222"/>
    </location>
</feature>
<accession>A0ABT8DG49</accession>
<feature type="domain" description="Cation efflux protein transmembrane" evidence="8">
    <location>
        <begin position="62"/>
        <end position="254"/>
    </location>
</feature>
<evidence type="ECO:0000256" key="7">
    <source>
        <dbReference type="SAM" id="Phobius"/>
    </source>
</evidence>
<dbReference type="Gene3D" id="1.20.1510.10">
    <property type="entry name" value="Cation efflux protein transmembrane domain"/>
    <property type="match status" value="1"/>
</dbReference>
<organism evidence="9 10">
    <name type="scientific">Paracoccus cavernae</name>
    <dbReference type="NCBI Taxonomy" id="1571207"/>
    <lineage>
        <taxon>Bacteria</taxon>
        <taxon>Pseudomonadati</taxon>
        <taxon>Pseudomonadota</taxon>
        <taxon>Alphaproteobacteria</taxon>
        <taxon>Rhodobacterales</taxon>
        <taxon>Paracoccaceae</taxon>
        <taxon>Paracoccus</taxon>
    </lineage>
</organism>
<feature type="transmembrane region" description="Helical" evidence="7">
    <location>
        <begin position="62"/>
        <end position="82"/>
    </location>
</feature>
<evidence type="ECO:0000256" key="6">
    <source>
        <dbReference type="SAM" id="MobiDB-lite"/>
    </source>
</evidence>
<feature type="transmembrane region" description="Helical" evidence="7">
    <location>
        <begin position="88"/>
        <end position="109"/>
    </location>
</feature>
<protein>
    <submittedName>
        <fullName evidence="9">Cation diffusion facilitator family transporter</fullName>
    </submittedName>
</protein>
<dbReference type="RefSeq" id="WP_377687430.1">
    <property type="nucleotide sequence ID" value="NZ_JBHMDZ010000044.1"/>
</dbReference>
<feature type="transmembrane region" description="Helical" evidence="7">
    <location>
        <begin position="129"/>
        <end position="148"/>
    </location>
</feature>
<dbReference type="SUPFAM" id="SSF161111">
    <property type="entry name" value="Cation efflux protein transmembrane domain-like"/>
    <property type="match status" value="1"/>
</dbReference>
<evidence type="ECO:0000313" key="9">
    <source>
        <dbReference type="EMBL" id="MDN3714052.1"/>
    </source>
</evidence>
<dbReference type="PANTHER" id="PTHR11562">
    <property type="entry name" value="CATION EFFLUX PROTEIN/ ZINC TRANSPORTER"/>
    <property type="match status" value="1"/>
</dbReference>
<evidence type="ECO:0000256" key="1">
    <source>
        <dbReference type="ARBA" id="ARBA00004141"/>
    </source>
</evidence>
<evidence type="ECO:0000256" key="3">
    <source>
        <dbReference type="ARBA" id="ARBA00022906"/>
    </source>
</evidence>
<evidence type="ECO:0000256" key="2">
    <source>
        <dbReference type="ARBA" id="ARBA00022692"/>
    </source>
</evidence>
<feature type="transmembrane region" description="Helical" evidence="7">
    <location>
        <begin position="160"/>
        <end position="180"/>
    </location>
</feature>
<feature type="transmembrane region" description="Helical" evidence="7">
    <location>
        <begin position="228"/>
        <end position="246"/>
    </location>
</feature>
<evidence type="ECO:0000313" key="10">
    <source>
        <dbReference type="Proteomes" id="UP001243846"/>
    </source>
</evidence>
<keyword evidence="3" id="KW-0862">Zinc</keyword>
<keyword evidence="10" id="KW-1185">Reference proteome</keyword>
<feature type="compositionally biased region" description="Basic and acidic residues" evidence="6">
    <location>
        <begin position="1"/>
        <end position="20"/>
    </location>
</feature>
<evidence type="ECO:0000256" key="5">
    <source>
        <dbReference type="ARBA" id="ARBA00023136"/>
    </source>
</evidence>
<dbReference type="NCBIfam" id="TIGR01297">
    <property type="entry name" value="CDF"/>
    <property type="match status" value="1"/>
</dbReference>
<dbReference type="InterPro" id="IPR002524">
    <property type="entry name" value="Cation_efflux"/>
</dbReference>
<comment type="subcellular location">
    <subcellularLocation>
        <location evidence="1">Membrane</location>
        <topology evidence="1">Multi-pass membrane protein</topology>
    </subcellularLocation>
</comment>
<keyword evidence="3" id="KW-0813">Transport</keyword>
<keyword evidence="2 7" id="KW-0812">Transmembrane</keyword>
<name>A0ABT8DG49_9RHOB</name>
<sequence length="349" mass="37428">MAAHDHPAPEGHDHHPDHSHAGHGTHGHGPHEHAGHGHDGHDHDHAGHDHTPAVTSENERKVLIALAITGSFMLVEVVGGYLSGSLALLADAGHMLTDTAALALSYLAFRFGRRAADGRRTFGYLRFEVIAAFVNALALFAIVFWIAFEAWHRFTSPTEILAGPMLVVAVLGLLVNLLVLRILTQGGDHDHVNIQGATLHVLGDLLGSVGAIAAAAAIWLTGWTPIDPILSVVVSVLILRSAWFLAKRSLDILLEGAPEGLSADEVETFLRADFAAEITSVAHIHLWQITNKRMLATLSVEPSEGAAFRDLSARIARALQERFEIEHATVALDWSGETRRCSLAGGTAP</sequence>
<evidence type="ECO:0000259" key="8">
    <source>
        <dbReference type="Pfam" id="PF01545"/>
    </source>
</evidence>
<keyword evidence="3" id="KW-0406">Ion transport</keyword>
<dbReference type="Pfam" id="PF01545">
    <property type="entry name" value="Cation_efflux"/>
    <property type="match status" value="1"/>
</dbReference>
<evidence type="ECO:0000256" key="4">
    <source>
        <dbReference type="ARBA" id="ARBA00022989"/>
    </source>
</evidence>
<dbReference type="EMBL" id="JAUFRC010000003">
    <property type="protein sequence ID" value="MDN3714052.1"/>
    <property type="molecule type" value="Genomic_DNA"/>
</dbReference>
<dbReference type="InterPro" id="IPR058533">
    <property type="entry name" value="Cation_efflux_TM"/>
</dbReference>
<keyword evidence="3" id="KW-0864">Zinc transport</keyword>
<comment type="caution">
    <text evidence="9">The sequence shown here is derived from an EMBL/GenBank/DDBJ whole genome shotgun (WGS) entry which is preliminary data.</text>
</comment>
<dbReference type="InterPro" id="IPR027469">
    <property type="entry name" value="Cation_efflux_TMD_sf"/>
</dbReference>
<dbReference type="Proteomes" id="UP001243846">
    <property type="component" value="Unassembled WGS sequence"/>
</dbReference>
<keyword evidence="5 7" id="KW-0472">Membrane</keyword>
<feature type="region of interest" description="Disordered" evidence="6">
    <location>
        <begin position="1"/>
        <end position="55"/>
    </location>
</feature>
<proteinExistence type="predicted"/>